<evidence type="ECO:0000313" key="2">
    <source>
        <dbReference type="Proteomes" id="UP000265703"/>
    </source>
</evidence>
<dbReference type="EMBL" id="QKYT01000189">
    <property type="protein sequence ID" value="RIA90142.1"/>
    <property type="molecule type" value="Genomic_DNA"/>
</dbReference>
<dbReference type="InterPro" id="IPR009057">
    <property type="entry name" value="Homeodomain-like_sf"/>
</dbReference>
<name>A0A397SWV3_9GLOM</name>
<dbReference type="Proteomes" id="UP000265703">
    <property type="component" value="Unassembled WGS sequence"/>
</dbReference>
<reference evidence="1 2" key="1">
    <citation type="submission" date="2018-06" db="EMBL/GenBank/DDBJ databases">
        <title>Comparative genomics reveals the genomic features of Rhizophagus irregularis, R. cerebriforme, R. diaphanum and Gigaspora rosea, and their symbiotic lifestyle signature.</title>
        <authorList>
            <person name="Morin E."/>
            <person name="San Clemente H."/>
            <person name="Chen E.C.H."/>
            <person name="De La Providencia I."/>
            <person name="Hainaut M."/>
            <person name="Kuo A."/>
            <person name="Kohler A."/>
            <person name="Murat C."/>
            <person name="Tang N."/>
            <person name="Roy S."/>
            <person name="Loubradou J."/>
            <person name="Henrissat B."/>
            <person name="Grigoriev I.V."/>
            <person name="Corradi N."/>
            <person name="Roux C."/>
            <person name="Martin F.M."/>
        </authorList>
    </citation>
    <scope>NUCLEOTIDE SEQUENCE [LARGE SCALE GENOMIC DNA]</scope>
    <source>
        <strain evidence="1 2">DAOM 227022</strain>
    </source>
</reference>
<gene>
    <name evidence="1" type="ORF">C1645_823705</name>
</gene>
<proteinExistence type="predicted"/>
<evidence type="ECO:0000313" key="1">
    <source>
        <dbReference type="EMBL" id="RIA90142.1"/>
    </source>
</evidence>
<accession>A0A397SWV3</accession>
<comment type="caution">
    <text evidence="1">The sequence shown here is derived from an EMBL/GenBank/DDBJ whole genome shotgun (WGS) entry which is preliminary data.</text>
</comment>
<organism evidence="1 2">
    <name type="scientific">Glomus cerebriforme</name>
    <dbReference type="NCBI Taxonomy" id="658196"/>
    <lineage>
        <taxon>Eukaryota</taxon>
        <taxon>Fungi</taxon>
        <taxon>Fungi incertae sedis</taxon>
        <taxon>Mucoromycota</taxon>
        <taxon>Glomeromycotina</taxon>
        <taxon>Glomeromycetes</taxon>
        <taxon>Glomerales</taxon>
        <taxon>Glomeraceae</taxon>
        <taxon>Glomus</taxon>
    </lineage>
</organism>
<evidence type="ECO:0008006" key="3">
    <source>
        <dbReference type="Google" id="ProtNLM"/>
    </source>
</evidence>
<sequence length="190" mass="22902">MSLFDEESNRLIRKYMKEYAHIRNRFVLISKLVPKYKPNQLSNCWHNYLDPNLCLDPLTDDEKDFIIKQVQNNRKPNGIINWKLVVHNLKNEFGLLRSENKVRNFWNSRQKSNLRKAKIQKKISHPYIWVEEKIQEKNHDVVHSDLSLLPKPRFDDKIYQKYPSTLPILEPNVSLDFNIFNTPNRMHPFF</sequence>
<dbReference type="SUPFAM" id="SSF46689">
    <property type="entry name" value="Homeodomain-like"/>
    <property type="match status" value="1"/>
</dbReference>
<protein>
    <recommendedName>
        <fullName evidence="3">HTH myb-type domain-containing protein</fullName>
    </recommendedName>
</protein>
<keyword evidence="2" id="KW-1185">Reference proteome</keyword>
<dbReference type="OrthoDB" id="2143914at2759"/>
<dbReference type="AlphaFoldDB" id="A0A397SWV3"/>